<dbReference type="Pfam" id="PF02181">
    <property type="entry name" value="FH2"/>
    <property type="match status" value="1"/>
</dbReference>
<dbReference type="EMBL" id="ABJB010814712">
    <property type="status" value="NOT_ANNOTATED_CDS"/>
    <property type="molecule type" value="Genomic_DNA"/>
</dbReference>
<sequence length="153" mass="17717">MPLLRNPAVVVSLVEASERGNRSRGQADGFGLEILARLRDVKSKDNSLTLLHYIVRVYVRQFQKDATLEKAKFPLPEPSDMERAGLVNFNDIAADLVKLHAQLKNCEAKVQRVLEKSDEEHQEPFRQRMTGFLEKAYQEHREQEENLEECRQK</sequence>
<dbReference type="STRING" id="6945.B7QMZ4"/>
<dbReference type="PaxDb" id="6945-B7QMZ4"/>
<dbReference type="InParanoid" id="B7QMZ4"/>
<organism>
    <name type="scientific">Ixodes scapularis</name>
    <name type="common">Black-legged tick</name>
    <name type="synonym">Deer tick</name>
    <dbReference type="NCBI Taxonomy" id="6945"/>
    <lineage>
        <taxon>Eukaryota</taxon>
        <taxon>Metazoa</taxon>
        <taxon>Ecdysozoa</taxon>
        <taxon>Arthropoda</taxon>
        <taxon>Chelicerata</taxon>
        <taxon>Arachnida</taxon>
        <taxon>Acari</taxon>
        <taxon>Parasitiformes</taxon>
        <taxon>Ixodida</taxon>
        <taxon>Ixodoidea</taxon>
        <taxon>Ixodidae</taxon>
        <taxon>Ixodinae</taxon>
        <taxon>Ixodes</taxon>
    </lineage>
</organism>
<evidence type="ECO:0000259" key="3">
    <source>
        <dbReference type="PROSITE" id="PS51444"/>
    </source>
</evidence>
<dbReference type="VEuPathDB" id="VectorBase:ISCI015518"/>
<dbReference type="EMBL" id="ABJB010471746">
    <property type="status" value="NOT_ANNOTATED_CDS"/>
    <property type="molecule type" value="Genomic_DNA"/>
</dbReference>
<dbReference type="EMBL" id="ABJB010308472">
    <property type="status" value="NOT_ANNOTATED_CDS"/>
    <property type="molecule type" value="Genomic_DNA"/>
</dbReference>
<evidence type="ECO:0000313" key="6">
    <source>
        <dbReference type="Proteomes" id="UP000001555"/>
    </source>
</evidence>
<keyword evidence="2" id="KW-0175">Coiled coil</keyword>
<dbReference type="HOGENOM" id="CLU_1715293_0_0_1"/>
<comment type="similarity">
    <text evidence="1">Belongs to the formin homology family. Cappuccino subfamily.</text>
</comment>
<dbReference type="EMBL" id="ABJB010453355">
    <property type="status" value="NOT_ANNOTATED_CDS"/>
    <property type="molecule type" value="Genomic_DNA"/>
</dbReference>
<evidence type="ECO:0000256" key="2">
    <source>
        <dbReference type="SAM" id="Coils"/>
    </source>
</evidence>
<dbReference type="PROSITE" id="PS51444">
    <property type="entry name" value="FH2"/>
    <property type="match status" value="1"/>
</dbReference>
<dbReference type="InterPro" id="IPR015425">
    <property type="entry name" value="FH2_Formin"/>
</dbReference>
<keyword evidence="6" id="KW-1185">Reference proteome</keyword>
<dbReference type="OrthoDB" id="427644at2759"/>
<dbReference type="InterPro" id="IPR042201">
    <property type="entry name" value="FH2_Formin_sf"/>
</dbReference>
<dbReference type="EnsemblMetazoa" id="ISCW015518-RA">
    <property type="protein sequence ID" value="ISCW015518-PA"/>
    <property type="gene ID" value="ISCW015518"/>
</dbReference>
<evidence type="ECO:0000313" key="4">
    <source>
        <dbReference type="EMBL" id="EEC20216.1"/>
    </source>
</evidence>
<dbReference type="VEuPathDB" id="VectorBase:ISCP_031112"/>
<dbReference type="EMBL" id="ABJB010863121">
    <property type="status" value="NOT_ANNOTATED_CDS"/>
    <property type="molecule type" value="Genomic_DNA"/>
</dbReference>
<gene>
    <name evidence="4" type="ORF">IscW_ISCW015518</name>
</gene>
<dbReference type="GO" id="GO:0005737">
    <property type="term" value="C:cytoplasm"/>
    <property type="evidence" value="ECO:0007669"/>
    <property type="project" value="UniProtKB-ARBA"/>
</dbReference>
<reference evidence="4 6" key="1">
    <citation type="submission" date="2008-03" db="EMBL/GenBank/DDBJ databases">
        <title>Annotation of Ixodes scapularis.</title>
        <authorList>
            <consortium name="Ixodes scapularis Genome Project Consortium"/>
            <person name="Caler E."/>
            <person name="Hannick L.I."/>
            <person name="Bidwell S."/>
            <person name="Joardar V."/>
            <person name="Thiagarajan M."/>
            <person name="Amedeo P."/>
            <person name="Galinsky K.J."/>
            <person name="Schobel S."/>
            <person name="Inman J."/>
            <person name="Hostetler J."/>
            <person name="Miller J."/>
            <person name="Hammond M."/>
            <person name="Megy K."/>
            <person name="Lawson D."/>
            <person name="Kodira C."/>
            <person name="Sutton G."/>
            <person name="Meyer J."/>
            <person name="Hill C.A."/>
            <person name="Birren B."/>
            <person name="Nene V."/>
            <person name="Collins F."/>
            <person name="Alarcon-Chaidez F."/>
            <person name="Wikel S."/>
            <person name="Strausberg R."/>
        </authorList>
    </citation>
    <scope>NUCLEOTIDE SEQUENCE [LARGE SCALE GENOMIC DNA]</scope>
    <source>
        <strain evidence="6">Wikel</strain>
        <strain evidence="4">Wikel colony</strain>
    </source>
</reference>
<accession>B7QMZ4</accession>
<proteinExistence type="inferred from homology"/>
<feature type="coiled-coil region" evidence="2">
    <location>
        <begin position="96"/>
        <end position="153"/>
    </location>
</feature>
<name>B7QMZ4_IXOSC</name>
<dbReference type="Gene3D" id="1.20.58.2220">
    <property type="entry name" value="Formin, FH2 domain"/>
    <property type="match status" value="1"/>
</dbReference>
<evidence type="ECO:0000313" key="5">
    <source>
        <dbReference type="EnsemblMetazoa" id="ISCW015518-PA"/>
    </source>
</evidence>
<dbReference type="PANTHER" id="PTHR45920">
    <property type="entry name" value="FORMIN HOMOLOGY 2 DOMAIN CONTAINING, ISOFORM I"/>
    <property type="match status" value="1"/>
</dbReference>
<protein>
    <submittedName>
        <fullName evidence="4 5">FMN2 protein, putative</fullName>
    </submittedName>
</protein>
<dbReference type="AlphaFoldDB" id="B7QMZ4"/>
<dbReference type="VEuPathDB" id="VectorBase:ISCW015518"/>
<evidence type="ECO:0000256" key="1">
    <source>
        <dbReference type="ARBA" id="ARBA00005271"/>
    </source>
</evidence>
<feature type="domain" description="FH2" evidence="3">
    <location>
        <begin position="1"/>
        <end position="153"/>
    </location>
</feature>
<reference evidence="5" key="2">
    <citation type="submission" date="2020-05" db="UniProtKB">
        <authorList>
            <consortium name="EnsemblMetazoa"/>
        </authorList>
    </citation>
    <scope>IDENTIFICATION</scope>
    <source>
        <strain evidence="5">wikel</strain>
    </source>
</reference>
<dbReference type="EMBL" id="DS974109">
    <property type="protein sequence ID" value="EEC20216.1"/>
    <property type="molecule type" value="Genomic_DNA"/>
</dbReference>
<dbReference type="SUPFAM" id="SSF101447">
    <property type="entry name" value="Formin homology 2 domain (FH2 domain)"/>
    <property type="match status" value="1"/>
</dbReference>
<dbReference type="Proteomes" id="UP000001555">
    <property type="component" value="Unassembled WGS sequence"/>
</dbReference>
<dbReference type="PANTHER" id="PTHR45920:SF7">
    <property type="entry name" value="FORMIN-G"/>
    <property type="match status" value="1"/>
</dbReference>
<dbReference type="EMBL" id="ABJB010801645">
    <property type="status" value="NOT_ANNOTATED_CDS"/>
    <property type="molecule type" value="Genomic_DNA"/>
</dbReference>